<keyword evidence="2" id="KW-1185">Reference proteome</keyword>
<evidence type="ECO:0000313" key="1">
    <source>
        <dbReference type="EMBL" id="KAH1098007.1"/>
    </source>
</evidence>
<dbReference type="OrthoDB" id="10571089at2759"/>
<dbReference type="AlphaFoldDB" id="A0A9D3VVK4"/>
<sequence>MALKRKAEIQPQIGGVIPSHYSNKIIVMELYAEFVKADGAHPSSATVTTNVGTEVEAESPITQLCGG</sequence>
<gene>
    <name evidence="1" type="ORF">J1N35_014928</name>
</gene>
<comment type="caution">
    <text evidence="1">The sequence shown here is derived from an EMBL/GenBank/DDBJ whole genome shotgun (WGS) entry which is preliminary data.</text>
</comment>
<evidence type="ECO:0000313" key="2">
    <source>
        <dbReference type="Proteomes" id="UP000828251"/>
    </source>
</evidence>
<proteinExistence type="predicted"/>
<accession>A0A9D3VVK4</accession>
<organism evidence="1 2">
    <name type="scientific">Gossypium stocksii</name>
    <dbReference type="NCBI Taxonomy" id="47602"/>
    <lineage>
        <taxon>Eukaryota</taxon>
        <taxon>Viridiplantae</taxon>
        <taxon>Streptophyta</taxon>
        <taxon>Embryophyta</taxon>
        <taxon>Tracheophyta</taxon>
        <taxon>Spermatophyta</taxon>
        <taxon>Magnoliopsida</taxon>
        <taxon>eudicotyledons</taxon>
        <taxon>Gunneridae</taxon>
        <taxon>Pentapetalae</taxon>
        <taxon>rosids</taxon>
        <taxon>malvids</taxon>
        <taxon>Malvales</taxon>
        <taxon>Malvaceae</taxon>
        <taxon>Malvoideae</taxon>
        <taxon>Gossypium</taxon>
    </lineage>
</organism>
<protein>
    <submittedName>
        <fullName evidence="1">Uncharacterized protein</fullName>
    </submittedName>
</protein>
<dbReference type="EMBL" id="JAIQCV010000005">
    <property type="protein sequence ID" value="KAH1098007.1"/>
    <property type="molecule type" value="Genomic_DNA"/>
</dbReference>
<reference evidence="1 2" key="1">
    <citation type="journal article" date="2021" name="Plant Biotechnol. J.">
        <title>Multi-omics assisted identification of the key and species-specific regulatory components of drought-tolerant mechanisms in Gossypium stocksii.</title>
        <authorList>
            <person name="Yu D."/>
            <person name="Ke L."/>
            <person name="Zhang D."/>
            <person name="Wu Y."/>
            <person name="Sun Y."/>
            <person name="Mei J."/>
            <person name="Sun J."/>
            <person name="Sun Y."/>
        </authorList>
    </citation>
    <scope>NUCLEOTIDE SEQUENCE [LARGE SCALE GENOMIC DNA]</scope>
    <source>
        <strain evidence="2">cv. E1</strain>
        <tissue evidence="1">Leaf</tissue>
    </source>
</reference>
<name>A0A9D3VVK4_9ROSI</name>
<dbReference type="Proteomes" id="UP000828251">
    <property type="component" value="Unassembled WGS sequence"/>
</dbReference>